<dbReference type="EMBL" id="GBRH01199010">
    <property type="protein sequence ID" value="JAD98885.1"/>
    <property type="molecule type" value="Transcribed_RNA"/>
</dbReference>
<organism evidence="1">
    <name type="scientific">Arundo donax</name>
    <name type="common">Giant reed</name>
    <name type="synonym">Donax arundinaceus</name>
    <dbReference type="NCBI Taxonomy" id="35708"/>
    <lineage>
        <taxon>Eukaryota</taxon>
        <taxon>Viridiplantae</taxon>
        <taxon>Streptophyta</taxon>
        <taxon>Embryophyta</taxon>
        <taxon>Tracheophyta</taxon>
        <taxon>Spermatophyta</taxon>
        <taxon>Magnoliopsida</taxon>
        <taxon>Liliopsida</taxon>
        <taxon>Poales</taxon>
        <taxon>Poaceae</taxon>
        <taxon>PACMAD clade</taxon>
        <taxon>Arundinoideae</taxon>
        <taxon>Arundineae</taxon>
        <taxon>Arundo</taxon>
    </lineage>
</organism>
<dbReference type="AlphaFoldDB" id="A0A0A9ELZ2"/>
<name>A0A0A9ELZ2_ARUDO</name>
<evidence type="ECO:0000313" key="1">
    <source>
        <dbReference type="EMBL" id="JAD98885.1"/>
    </source>
</evidence>
<proteinExistence type="predicted"/>
<sequence>MIYLQIGRKNCLTWTLNSQTAGDYSRMSHSMPGDLMVLIQ</sequence>
<reference evidence="1" key="1">
    <citation type="submission" date="2014-09" db="EMBL/GenBank/DDBJ databases">
        <authorList>
            <person name="Magalhaes I.L.F."/>
            <person name="Oliveira U."/>
            <person name="Santos F.R."/>
            <person name="Vidigal T.H.D.A."/>
            <person name="Brescovit A.D."/>
            <person name="Santos A.J."/>
        </authorList>
    </citation>
    <scope>NUCLEOTIDE SEQUENCE</scope>
    <source>
        <tissue evidence="1">Shoot tissue taken approximately 20 cm above the soil surface</tissue>
    </source>
</reference>
<reference evidence="1" key="2">
    <citation type="journal article" date="2015" name="Data Brief">
        <title>Shoot transcriptome of the giant reed, Arundo donax.</title>
        <authorList>
            <person name="Barrero R.A."/>
            <person name="Guerrero F.D."/>
            <person name="Moolhuijzen P."/>
            <person name="Goolsby J.A."/>
            <person name="Tidwell J."/>
            <person name="Bellgard S.E."/>
            <person name="Bellgard M.I."/>
        </authorList>
    </citation>
    <scope>NUCLEOTIDE SEQUENCE</scope>
    <source>
        <tissue evidence="1">Shoot tissue taken approximately 20 cm above the soil surface</tissue>
    </source>
</reference>
<accession>A0A0A9ELZ2</accession>
<protein>
    <submittedName>
        <fullName evidence="1">Uncharacterized protein</fullName>
    </submittedName>
</protein>